<dbReference type="GeneID" id="5659123"/>
<reference evidence="1 2" key="1">
    <citation type="journal article" date="2007" name="Virology">
        <title>Sequence and annotation of the 369-kb NY-2A and the 345-kb AR158 viruses that infect Chlorella NC64A.</title>
        <authorList>
            <person name="Fitzgerald L.A."/>
            <person name="Graves M.V."/>
            <person name="Li X."/>
            <person name="Feldblyum T."/>
            <person name="Nierman W.C."/>
            <person name="Van Etten J.L."/>
        </authorList>
    </citation>
    <scope>NUCLEOTIDE SEQUENCE [LARGE SCALE GENOMIC DNA]</scope>
    <source>
        <strain evidence="1 2">NY-2A</strain>
    </source>
</reference>
<sequence>MSTLSLKGVASNVVTSSKIGTLCLFSTFFASSFHSTKAAGFANPRNPYVIPPIPANSSNVSSIVSRDTRC</sequence>
<gene>
    <name evidence="1" type="primary">b414R</name>
    <name evidence="1" type="ORF">NY2A_b414R</name>
</gene>
<keyword evidence="2" id="KW-1185">Reference proteome</keyword>
<proteinExistence type="predicted"/>
<evidence type="ECO:0000313" key="2">
    <source>
        <dbReference type="Proteomes" id="UP000202419"/>
    </source>
</evidence>
<accession>A7IWT9</accession>
<protein>
    <submittedName>
        <fullName evidence="1">Uncharacterized protein b414R</fullName>
    </submittedName>
</protein>
<dbReference type="EMBL" id="DQ491002">
    <property type="protein sequence ID" value="ABT14813.1"/>
    <property type="molecule type" value="Genomic_DNA"/>
</dbReference>
<dbReference type="RefSeq" id="YP_001497610.1">
    <property type="nucleotide sequence ID" value="NC_009898.1"/>
</dbReference>
<organismHost>
    <name type="scientific">Chlorella</name>
    <dbReference type="NCBI Taxonomy" id="3071"/>
</organismHost>
<dbReference type="Proteomes" id="UP000202419">
    <property type="component" value="Segment"/>
</dbReference>
<dbReference type="KEGG" id="vg:5659123"/>
<name>A7IWT9_PBCVN</name>
<evidence type="ECO:0000313" key="1">
    <source>
        <dbReference type="EMBL" id="ABT14813.1"/>
    </source>
</evidence>
<organism evidence="1 2">
    <name type="scientific">Paramecium bursaria Chlorella virus NY2A</name>
    <name type="common">PBCV-NY2A</name>
    <dbReference type="NCBI Taxonomy" id="46021"/>
    <lineage>
        <taxon>Viruses</taxon>
        <taxon>Varidnaviria</taxon>
        <taxon>Bamfordvirae</taxon>
        <taxon>Nucleocytoviricota</taxon>
        <taxon>Megaviricetes</taxon>
        <taxon>Algavirales</taxon>
        <taxon>Phycodnaviridae</taxon>
        <taxon>Chlorovirus</taxon>
        <taxon>Chlorovirus americanus</taxon>
    </lineage>
</organism>